<dbReference type="CDD" id="cd06170">
    <property type="entry name" value="LuxR_C_like"/>
    <property type="match status" value="1"/>
</dbReference>
<dbReference type="InterPro" id="IPR036388">
    <property type="entry name" value="WH-like_DNA-bd_sf"/>
</dbReference>
<gene>
    <name evidence="5" type="ORF">SAMN05661093_06004</name>
</gene>
<dbReference type="PANTHER" id="PTHR44688:SF16">
    <property type="entry name" value="DNA-BINDING TRANSCRIPTIONAL ACTIVATOR DEVR_DOSR"/>
    <property type="match status" value="1"/>
</dbReference>
<dbReference type="InterPro" id="IPR000073">
    <property type="entry name" value="AB_hydrolase_1"/>
</dbReference>
<evidence type="ECO:0000313" key="5">
    <source>
        <dbReference type="EMBL" id="SMD19003.1"/>
    </source>
</evidence>
<dbReference type="Proteomes" id="UP000192674">
    <property type="component" value="Unassembled WGS sequence"/>
</dbReference>
<dbReference type="PROSITE" id="PS50043">
    <property type="entry name" value="HTH_LUXR_2"/>
    <property type="match status" value="1"/>
</dbReference>
<dbReference type="EMBL" id="FWXV01000005">
    <property type="protein sequence ID" value="SMD19003.1"/>
    <property type="molecule type" value="Genomic_DNA"/>
</dbReference>
<dbReference type="SUPFAM" id="SSF46894">
    <property type="entry name" value="C-terminal effector domain of the bipartite response regulators"/>
    <property type="match status" value="1"/>
</dbReference>
<evidence type="ECO:0000256" key="3">
    <source>
        <dbReference type="ARBA" id="ARBA00023163"/>
    </source>
</evidence>
<dbReference type="SMART" id="SM00421">
    <property type="entry name" value="HTH_LUXR"/>
    <property type="match status" value="1"/>
</dbReference>
<dbReference type="RefSeq" id="WP_235038900.1">
    <property type="nucleotide sequence ID" value="NZ_FWXV01000005.1"/>
</dbReference>
<dbReference type="InterPro" id="IPR022742">
    <property type="entry name" value="Hydrolase_4"/>
</dbReference>
<dbReference type="AlphaFoldDB" id="A0A1Y5XYD8"/>
<dbReference type="GO" id="GO:0006355">
    <property type="term" value="P:regulation of DNA-templated transcription"/>
    <property type="evidence" value="ECO:0007669"/>
    <property type="project" value="InterPro"/>
</dbReference>
<organism evidence="5 6">
    <name type="scientific">Kibdelosporangium aridum</name>
    <dbReference type="NCBI Taxonomy" id="2030"/>
    <lineage>
        <taxon>Bacteria</taxon>
        <taxon>Bacillati</taxon>
        <taxon>Actinomycetota</taxon>
        <taxon>Actinomycetes</taxon>
        <taxon>Pseudonocardiales</taxon>
        <taxon>Pseudonocardiaceae</taxon>
        <taxon>Kibdelosporangium</taxon>
    </lineage>
</organism>
<dbReference type="Pfam" id="PF00196">
    <property type="entry name" value="GerE"/>
    <property type="match status" value="1"/>
</dbReference>
<dbReference type="InterPro" id="IPR016032">
    <property type="entry name" value="Sig_transdc_resp-reg_C-effctor"/>
</dbReference>
<keyword evidence="2 5" id="KW-0238">DNA-binding</keyword>
<dbReference type="SUPFAM" id="SSF53474">
    <property type="entry name" value="alpha/beta-Hydrolases"/>
    <property type="match status" value="1"/>
</dbReference>
<keyword evidence="1" id="KW-0805">Transcription regulation</keyword>
<dbReference type="Gene3D" id="1.10.10.10">
    <property type="entry name" value="Winged helix-like DNA-binding domain superfamily/Winged helix DNA-binding domain"/>
    <property type="match status" value="1"/>
</dbReference>
<dbReference type="PRINTS" id="PR00111">
    <property type="entry name" value="ABHYDROLASE"/>
</dbReference>
<name>A0A1Y5XYD8_KIBAR</name>
<keyword evidence="3" id="KW-0804">Transcription</keyword>
<accession>A0A1Y5XYD8</accession>
<evidence type="ECO:0000256" key="2">
    <source>
        <dbReference type="ARBA" id="ARBA00023125"/>
    </source>
</evidence>
<keyword evidence="6" id="KW-1185">Reference proteome</keyword>
<dbReference type="GO" id="GO:0003824">
    <property type="term" value="F:catalytic activity"/>
    <property type="evidence" value="ECO:0007669"/>
    <property type="project" value="UniProtKB-ARBA"/>
</dbReference>
<dbReference type="PANTHER" id="PTHR44688">
    <property type="entry name" value="DNA-BINDING TRANSCRIPTIONAL ACTIVATOR DEVR_DOSR"/>
    <property type="match status" value="1"/>
</dbReference>
<dbReference type="Pfam" id="PF12146">
    <property type="entry name" value="Hydrolase_4"/>
    <property type="match status" value="1"/>
</dbReference>
<sequence>MATPLVRFAHVGDREVAWAAMGSGPPLIAGGWWCCDLEQEWQMSAFREFMTLLASGVTLIRYGRAIGSGLEDQLATLDAVVAEVGAPVSLLGASSGGCVSAAYAALYPDRVDRLVLYGAYAYGGEITTPEAQSSIVDILGRHWGVGSRFLADLFLPDSSAEDRNEFIRFQRATMSPQEAATALQAVYKFDVRDHVRQIKAPTLVMHRRNDRVVPFRLGRSLASTIRGATLVPLDGVNHMPWMGDSAAIAEHTFRFLGSTPSSTVDTTSLSTREIDVLRLVAAGMSDQEIAQRLTLSAHTVHRHVANIRTKLGLPSRTAAAAHAARSGLI</sequence>
<evidence type="ECO:0000313" key="6">
    <source>
        <dbReference type="Proteomes" id="UP000192674"/>
    </source>
</evidence>
<feature type="domain" description="HTH luxR-type" evidence="4">
    <location>
        <begin position="262"/>
        <end position="327"/>
    </location>
</feature>
<protein>
    <submittedName>
        <fullName evidence="5">Response regulator containing a CheY-like receiver domain and an HTH DNA-binding domain</fullName>
    </submittedName>
</protein>
<evidence type="ECO:0000259" key="4">
    <source>
        <dbReference type="PROSITE" id="PS50043"/>
    </source>
</evidence>
<proteinExistence type="predicted"/>
<dbReference type="GO" id="GO:0003677">
    <property type="term" value="F:DNA binding"/>
    <property type="evidence" value="ECO:0007669"/>
    <property type="project" value="UniProtKB-KW"/>
</dbReference>
<dbReference type="InterPro" id="IPR000792">
    <property type="entry name" value="Tscrpt_reg_LuxR_C"/>
</dbReference>
<dbReference type="InterPro" id="IPR029058">
    <property type="entry name" value="AB_hydrolase_fold"/>
</dbReference>
<dbReference type="Gene3D" id="3.40.50.1820">
    <property type="entry name" value="alpha/beta hydrolase"/>
    <property type="match status" value="1"/>
</dbReference>
<dbReference type="PRINTS" id="PR00038">
    <property type="entry name" value="HTHLUXR"/>
</dbReference>
<reference evidence="5 6" key="1">
    <citation type="submission" date="2017-04" db="EMBL/GenBank/DDBJ databases">
        <authorList>
            <person name="Afonso C.L."/>
            <person name="Miller P.J."/>
            <person name="Scott M.A."/>
            <person name="Spackman E."/>
            <person name="Goraichik I."/>
            <person name="Dimitrov K.M."/>
            <person name="Suarez D.L."/>
            <person name="Swayne D.E."/>
        </authorList>
    </citation>
    <scope>NUCLEOTIDE SEQUENCE [LARGE SCALE GENOMIC DNA]</scope>
    <source>
        <strain evidence="5 6">DSM 43828</strain>
    </source>
</reference>
<evidence type="ECO:0000256" key="1">
    <source>
        <dbReference type="ARBA" id="ARBA00023015"/>
    </source>
</evidence>